<comment type="caution">
    <text evidence="4">The sequence shown here is derived from an EMBL/GenBank/DDBJ whole genome shotgun (WGS) entry which is preliminary data.</text>
</comment>
<dbReference type="InterPro" id="IPR041678">
    <property type="entry name" value="TetR_C_16"/>
</dbReference>
<evidence type="ECO:0000313" key="4">
    <source>
        <dbReference type="EMBL" id="MDR6269974.1"/>
    </source>
</evidence>
<keyword evidence="1 2" id="KW-0238">DNA-binding</keyword>
<dbReference type="PANTHER" id="PTHR30055:SF235">
    <property type="entry name" value="TRANSCRIPTIONAL REGULATORY PROTEIN"/>
    <property type="match status" value="1"/>
</dbReference>
<evidence type="ECO:0000313" key="5">
    <source>
        <dbReference type="Proteomes" id="UP001185069"/>
    </source>
</evidence>
<dbReference type="Gene3D" id="1.10.357.10">
    <property type="entry name" value="Tetracycline Repressor, domain 2"/>
    <property type="match status" value="1"/>
</dbReference>
<dbReference type="InterPro" id="IPR001647">
    <property type="entry name" value="HTH_TetR"/>
</dbReference>
<dbReference type="SUPFAM" id="SSF48498">
    <property type="entry name" value="Tetracyclin repressor-like, C-terminal domain"/>
    <property type="match status" value="1"/>
</dbReference>
<dbReference type="InterPro" id="IPR009057">
    <property type="entry name" value="Homeodomain-like_sf"/>
</dbReference>
<organism evidence="4 5">
    <name type="scientific">Arthrobacter russicus</name>
    <dbReference type="NCBI Taxonomy" id="172040"/>
    <lineage>
        <taxon>Bacteria</taxon>
        <taxon>Bacillati</taxon>
        <taxon>Actinomycetota</taxon>
        <taxon>Actinomycetes</taxon>
        <taxon>Micrococcales</taxon>
        <taxon>Micrococcaceae</taxon>
        <taxon>Arthrobacter</taxon>
    </lineage>
</organism>
<accession>A0ABU1JC36</accession>
<dbReference type="SUPFAM" id="SSF46689">
    <property type="entry name" value="Homeodomain-like"/>
    <property type="match status" value="1"/>
</dbReference>
<keyword evidence="5" id="KW-1185">Reference proteome</keyword>
<dbReference type="InterPro" id="IPR036271">
    <property type="entry name" value="Tet_transcr_reg_TetR-rel_C_sf"/>
</dbReference>
<name>A0ABU1JC36_9MICC</name>
<dbReference type="EMBL" id="JAVDQF010000001">
    <property type="protein sequence ID" value="MDR6269974.1"/>
    <property type="molecule type" value="Genomic_DNA"/>
</dbReference>
<dbReference type="Proteomes" id="UP001185069">
    <property type="component" value="Unassembled WGS sequence"/>
</dbReference>
<evidence type="ECO:0000259" key="3">
    <source>
        <dbReference type="PROSITE" id="PS50977"/>
    </source>
</evidence>
<dbReference type="PANTHER" id="PTHR30055">
    <property type="entry name" value="HTH-TYPE TRANSCRIPTIONAL REGULATOR RUTR"/>
    <property type="match status" value="1"/>
</dbReference>
<evidence type="ECO:0000256" key="1">
    <source>
        <dbReference type="ARBA" id="ARBA00023125"/>
    </source>
</evidence>
<dbReference type="RefSeq" id="WP_309798712.1">
    <property type="nucleotide sequence ID" value="NZ_BAAAHY010000005.1"/>
</dbReference>
<protein>
    <submittedName>
        <fullName evidence="4">AcrR family transcriptional regulator</fullName>
    </submittedName>
</protein>
<gene>
    <name evidence="4" type="ORF">JOE69_002212</name>
</gene>
<dbReference type="Pfam" id="PF00440">
    <property type="entry name" value="TetR_N"/>
    <property type="match status" value="1"/>
</dbReference>
<dbReference type="PROSITE" id="PS50977">
    <property type="entry name" value="HTH_TETR_2"/>
    <property type="match status" value="1"/>
</dbReference>
<dbReference type="InterPro" id="IPR050109">
    <property type="entry name" value="HTH-type_TetR-like_transc_reg"/>
</dbReference>
<feature type="domain" description="HTH tetR-type" evidence="3">
    <location>
        <begin position="1"/>
        <end position="61"/>
    </location>
</feature>
<proteinExistence type="predicted"/>
<sequence length="172" mass="18498">MNAREAIITAARELFGAEGYTAVTIKDVASHAGYSPAMVMKVMGSKAELYAAATPTAPAGDGAAFTAEPLGFQLARRLVDRRERQESEPWAMALVRVHDAPDKAAAREEIREKYLGWLQEQLGAGPDGRAETLMAMLIGFGSGMRSLGLFAQEPADDLVQRYGSLLQQVIDG</sequence>
<feature type="DNA-binding region" description="H-T-H motif" evidence="2">
    <location>
        <begin position="24"/>
        <end position="43"/>
    </location>
</feature>
<dbReference type="Pfam" id="PF17920">
    <property type="entry name" value="TetR_C_16"/>
    <property type="match status" value="1"/>
</dbReference>
<evidence type="ECO:0000256" key="2">
    <source>
        <dbReference type="PROSITE-ProRule" id="PRU00335"/>
    </source>
</evidence>
<reference evidence="4 5" key="1">
    <citation type="submission" date="2023-07" db="EMBL/GenBank/DDBJ databases">
        <title>Sequencing the genomes of 1000 actinobacteria strains.</title>
        <authorList>
            <person name="Klenk H.-P."/>
        </authorList>
    </citation>
    <scope>NUCLEOTIDE SEQUENCE [LARGE SCALE GENOMIC DNA]</scope>
    <source>
        <strain evidence="4 5">DSM 14555</strain>
    </source>
</reference>